<evidence type="ECO:0000313" key="1">
    <source>
        <dbReference type="EMBL" id="CAF4670731.1"/>
    </source>
</evidence>
<comment type="caution">
    <text evidence="2">The sequence shown here is derived from an EMBL/GenBank/DDBJ whole genome shotgun (WGS) entry which is preliminary data.</text>
</comment>
<dbReference type="EMBL" id="CAJOBG010092821">
    <property type="protein sequence ID" value="CAF4671600.1"/>
    <property type="molecule type" value="Genomic_DNA"/>
</dbReference>
<dbReference type="AlphaFoldDB" id="A0A821GND1"/>
<gene>
    <name evidence="1" type="ORF">OVN521_LOCUS47405</name>
    <name evidence="2" type="ORF">OVN521_LOCUS47423</name>
</gene>
<accession>A0A821GND1</accession>
<organism evidence="2 3">
    <name type="scientific">Rotaria magnacalcarata</name>
    <dbReference type="NCBI Taxonomy" id="392030"/>
    <lineage>
        <taxon>Eukaryota</taxon>
        <taxon>Metazoa</taxon>
        <taxon>Spiralia</taxon>
        <taxon>Gnathifera</taxon>
        <taxon>Rotifera</taxon>
        <taxon>Eurotatoria</taxon>
        <taxon>Bdelloidea</taxon>
        <taxon>Philodinida</taxon>
        <taxon>Philodinidae</taxon>
        <taxon>Rotaria</taxon>
    </lineage>
</organism>
<dbReference type="EMBL" id="CAJOBG010092522">
    <property type="protein sequence ID" value="CAF4670731.1"/>
    <property type="molecule type" value="Genomic_DNA"/>
</dbReference>
<dbReference type="Proteomes" id="UP000663866">
    <property type="component" value="Unassembled WGS sequence"/>
</dbReference>
<dbReference type="Gene3D" id="3.80.10.10">
    <property type="entry name" value="Ribonuclease Inhibitor"/>
    <property type="match status" value="1"/>
</dbReference>
<dbReference type="SUPFAM" id="SSF52047">
    <property type="entry name" value="RNI-like"/>
    <property type="match status" value="1"/>
</dbReference>
<evidence type="ECO:0000313" key="2">
    <source>
        <dbReference type="EMBL" id="CAF4671600.1"/>
    </source>
</evidence>
<keyword evidence="3" id="KW-1185">Reference proteome</keyword>
<proteinExistence type="predicted"/>
<protein>
    <submittedName>
        <fullName evidence="2">Uncharacterized protein</fullName>
    </submittedName>
</protein>
<sequence length="37" mass="4247">NKFNELDITQLIEAFEQNKILHELDLSHNSFGEACGK</sequence>
<name>A0A821GND1_9BILA</name>
<feature type="non-terminal residue" evidence="2">
    <location>
        <position position="37"/>
    </location>
</feature>
<dbReference type="InterPro" id="IPR032675">
    <property type="entry name" value="LRR_dom_sf"/>
</dbReference>
<evidence type="ECO:0000313" key="3">
    <source>
        <dbReference type="Proteomes" id="UP000663866"/>
    </source>
</evidence>
<reference evidence="2" key="1">
    <citation type="submission" date="2021-02" db="EMBL/GenBank/DDBJ databases">
        <authorList>
            <person name="Nowell W R."/>
        </authorList>
    </citation>
    <scope>NUCLEOTIDE SEQUENCE</scope>
</reference>
<feature type="non-terminal residue" evidence="2">
    <location>
        <position position="1"/>
    </location>
</feature>